<comment type="similarity">
    <text evidence="1">Belongs to the peptidase C2 family.</text>
</comment>
<sequence>MPPRAKRKAPPPVAEVRDADVEAFVAVTGADDARARRALLACGGELQRAVDRHFAVVAPAPAPAPAPAAAPLGQTSLHDAAKTREKTETTTPREAPPRFDLDVSTIPTAPSRDADGWVTTPSQEDEAEAETRDATIEWATRCVRAPRFDDGSFPPDASSIDGRRKGRGKGGKGGEHDEAVVVPRWCACDPPRRARVKRAQRDGPNQGREYYACGLAAARGVFPPPKPCEFFAWADDAPSKKSSVETEWRRLTGADGVFDPAHVRQGAVGDCWLLSALAVIAERQDLARRVVGPSAASPAAAAAAAASGAYLVRLFLGGRWRGVVVDPCLPVAGRSVEVSRGANGPRPEVNKRRALDDFAPAFSRASGNRLWVPVVEKAYAKAHGSYHAISGGYISEGLLDLTGCPTETIALLGAGSEHYGGETASHTTPFAWCTPFLKDFSRRHSSPALPFQRLTGGGGAFDEARAWEKVLSYCEAGFPMGCATSSGGRGLVGGHAYSVLDVRQLHGVAVGRQTKLDGFVEREVEIVDPAPALVSASASKYASSAAAADASSPPPLRLVRVRNPWGRKEWNGEWGAKSETWTSRLGAELGNTRADDGTFWMSWHDFLAAFSVVDVCKAHRGWHALSLPGAAHRAEGDGPPGTTRAAVDFGMISSEDGDAFEIEVAGDGEGGGGGGGGGSWAYVMALQHTKRGRGGEAFWYADVGIAVYEKNARANAAAADDAWTPLGAVLGAKERVAQAELMLERGKRYLARLFSVGGGAAGPPTAPVTLRVYRRVLSVHWSPYDRVGAVNADP</sequence>
<evidence type="ECO:0000259" key="13">
    <source>
        <dbReference type="PROSITE" id="PS51999"/>
    </source>
</evidence>
<feature type="active site" evidence="8 9">
    <location>
        <position position="271"/>
    </location>
</feature>
<dbReference type="Proteomes" id="UP000001876">
    <property type="component" value="Unassembled WGS sequence"/>
</dbReference>
<dbReference type="SUPFAM" id="SSF54001">
    <property type="entry name" value="Cysteine proteinases"/>
    <property type="match status" value="1"/>
</dbReference>
<evidence type="ECO:0000256" key="10">
    <source>
        <dbReference type="PROSITE-ProRule" id="PRU01343"/>
    </source>
</evidence>
<keyword evidence="4 10" id="KW-0863">Zinc-finger</keyword>
<evidence type="ECO:0000256" key="11">
    <source>
        <dbReference type="SAM" id="MobiDB-lite"/>
    </source>
</evidence>
<dbReference type="InterPro" id="IPR022684">
    <property type="entry name" value="Calpain_cysteine_protease"/>
</dbReference>
<dbReference type="Pfam" id="PF06839">
    <property type="entry name" value="Zn_ribbon_GRF"/>
    <property type="match status" value="1"/>
</dbReference>
<protein>
    <submittedName>
        <fullName evidence="14">Predicted protein</fullName>
    </submittedName>
</protein>
<keyword evidence="7" id="KW-0862">Zinc</keyword>
<dbReference type="PANTHER" id="PTHR10183">
    <property type="entry name" value="CALPAIN"/>
    <property type="match status" value="1"/>
</dbReference>
<name>C1MTG3_MICPC</name>
<dbReference type="PANTHER" id="PTHR10183:SF379">
    <property type="entry name" value="CALPAIN-5"/>
    <property type="match status" value="1"/>
</dbReference>
<feature type="region of interest" description="Disordered" evidence="11">
    <location>
        <begin position="81"/>
        <end position="131"/>
    </location>
</feature>
<evidence type="ECO:0000256" key="8">
    <source>
        <dbReference type="PIRSR" id="PIRSR622684-1"/>
    </source>
</evidence>
<dbReference type="Pfam" id="PF00648">
    <property type="entry name" value="Peptidase_C2"/>
    <property type="match status" value="2"/>
</dbReference>
<dbReference type="PROSITE" id="PS51999">
    <property type="entry name" value="ZF_GRF"/>
    <property type="match status" value="1"/>
</dbReference>
<dbReference type="SMART" id="SM00230">
    <property type="entry name" value="CysPc"/>
    <property type="match status" value="1"/>
</dbReference>
<dbReference type="InterPro" id="IPR038765">
    <property type="entry name" value="Papain-like_cys_pep_sf"/>
</dbReference>
<accession>C1MTG3</accession>
<dbReference type="STRING" id="564608.C1MTG3"/>
<dbReference type="PROSITE" id="PS50203">
    <property type="entry name" value="CALPAIN_CAT"/>
    <property type="match status" value="1"/>
</dbReference>
<dbReference type="AlphaFoldDB" id="C1MTG3"/>
<feature type="active site" evidence="8 9">
    <location>
        <position position="563"/>
    </location>
</feature>
<feature type="active site" evidence="8 9">
    <location>
        <position position="495"/>
    </location>
</feature>
<dbReference type="InterPro" id="IPR000169">
    <property type="entry name" value="Pept_cys_AS"/>
</dbReference>
<dbReference type="GeneID" id="9684297"/>
<dbReference type="OrthoDB" id="498710at2759"/>
<dbReference type="Pfam" id="PF14555">
    <property type="entry name" value="UBA_4"/>
    <property type="match status" value="1"/>
</dbReference>
<keyword evidence="15" id="KW-1185">Reference proteome</keyword>
<dbReference type="Gene3D" id="1.10.8.10">
    <property type="entry name" value="DNA helicase RuvA subunit, C-terminal domain"/>
    <property type="match status" value="1"/>
</dbReference>
<evidence type="ECO:0000313" key="15">
    <source>
        <dbReference type="Proteomes" id="UP000001876"/>
    </source>
</evidence>
<evidence type="ECO:0000256" key="2">
    <source>
        <dbReference type="ARBA" id="ARBA00022670"/>
    </source>
</evidence>
<keyword evidence="5 9" id="KW-0378">Hydrolase</keyword>
<dbReference type="GO" id="GO:0004198">
    <property type="term" value="F:calcium-dependent cysteine-type endopeptidase activity"/>
    <property type="evidence" value="ECO:0007669"/>
    <property type="project" value="InterPro"/>
</dbReference>
<evidence type="ECO:0000256" key="1">
    <source>
        <dbReference type="ARBA" id="ARBA00007623"/>
    </source>
</evidence>
<dbReference type="PROSITE" id="PS00139">
    <property type="entry name" value="THIOL_PROTEASE_CYS"/>
    <property type="match status" value="1"/>
</dbReference>
<gene>
    <name evidence="14" type="ORF">MICPUCDRAFT_58059</name>
</gene>
<dbReference type="OMA" id="FKFARRT"/>
<dbReference type="InterPro" id="IPR010666">
    <property type="entry name" value="Znf_GRF"/>
</dbReference>
<feature type="domain" description="GRF-type" evidence="13">
    <location>
        <begin position="186"/>
        <end position="237"/>
    </location>
</feature>
<evidence type="ECO:0000256" key="3">
    <source>
        <dbReference type="ARBA" id="ARBA00022723"/>
    </source>
</evidence>
<dbReference type="RefSeq" id="XP_003058858.1">
    <property type="nucleotide sequence ID" value="XM_003058812.1"/>
</dbReference>
<dbReference type="eggNOG" id="KOG0045">
    <property type="taxonomic scope" value="Eukaryota"/>
</dbReference>
<organism evidence="15">
    <name type="scientific">Micromonas pusilla (strain CCMP1545)</name>
    <name type="common">Picoplanktonic green alga</name>
    <dbReference type="NCBI Taxonomy" id="564608"/>
    <lineage>
        <taxon>Eukaryota</taxon>
        <taxon>Viridiplantae</taxon>
        <taxon>Chlorophyta</taxon>
        <taxon>Mamiellophyceae</taxon>
        <taxon>Mamiellales</taxon>
        <taxon>Mamiellaceae</taxon>
        <taxon>Micromonas</taxon>
    </lineage>
</organism>
<feature type="region of interest" description="Disordered" evidence="11">
    <location>
        <begin position="147"/>
        <end position="176"/>
    </location>
</feature>
<dbReference type="GO" id="GO:0006508">
    <property type="term" value="P:proteolysis"/>
    <property type="evidence" value="ECO:0007669"/>
    <property type="project" value="UniProtKB-KW"/>
</dbReference>
<evidence type="ECO:0000313" key="14">
    <source>
        <dbReference type="EMBL" id="EEH57313.1"/>
    </source>
</evidence>
<dbReference type="Gene3D" id="3.90.70.10">
    <property type="entry name" value="Cysteine proteinases"/>
    <property type="match status" value="1"/>
</dbReference>
<evidence type="ECO:0000256" key="9">
    <source>
        <dbReference type="PROSITE-ProRule" id="PRU00239"/>
    </source>
</evidence>
<dbReference type="PRINTS" id="PR00704">
    <property type="entry name" value="CALPAIN"/>
</dbReference>
<reference evidence="14 15" key="1">
    <citation type="journal article" date="2009" name="Science">
        <title>Green evolution and dynamic adaptations revealed by genomes of the marine picoeukaryotes Micromonas.</title>
        <authorList>
            <person name="Worden A.Z."/>
            <person name="Lee J.H."/>
            <person name="Mock T."/>
            <person name="Rouze P."/>
            <person name="Simmons M.P."/>
            <person name="Aerts A.L."/>
            <person name="Allen A.E."/>
            <person name="Cuvelier M.L."/>
            <person name="Derelle E."/>
            <person name="Everett M.V."/>
            <person name="Foulon E."/>
            <person name="Grimwood J."/>
            <person name="Gundlach H."/>
            <person name="Henrissat B."/>
            <person name="Napoli C."/>
            <person name="McDonald S.M."/>
            <person name="Parker M.S."/>
            <person name="Rombauts S."/>
            <person name="Salamov A."/>
            <person name="Von Dassow P."/>
            <person name="Badger J.H."/>
            <person name="Coutinho P.M."/>
            <person name="Demir E."/>
            <person name="Dubchak I."/>
            <person name="Gentemann C."/>
            <person name="Eikrem W."/>
            <person name="Gready J.E."/>
            <person name="John U."/>
            <person name="Lanier W."/>
            <person name="Lindquist E.A."/>
            <person name="Lucas S."/>
            <person name="Mayer K.F."/>
            <person name="Moreau H."/>
            <person name="Not F."/>
            <person name="Otillar R."/>
            <person name="Panaud O."/>
            <person name="Pangilinan J."/>
            <person name="Paulsen I."/>
            <person name="Piegu B."/>
            <person name="Poliakov A."/>
            <person name="Robbens S."/>
            <person name="Schmutz J."/>
            <person name="Toulza E."/>
            <person name="Wyss T."/>
            <person name="Zelensky A."/>
            <person name="Zhou K."/>
            <person name="Armbrust E.V."/>
            <person name="Bhattacharya D."/>
            <person name="Goodenough U.W."/>
            <person name="Van de Peer Y."/>
            <person name="Grigoriev I.V."/>
        </authorList>
    </citation>
    <scope>NUCLEOTIDE SEQUENCE [LARGE SCALE GENOMIC DNA]</scope>
    <source>
        <strain evidence="14 15">CCMP1545</strain>
    </source>
</reference>
<feature type="domain" description="Calpain catalytic" evidence="12">
    <location>
        <begin position="260"/>
        <end position="619"/>
    </location>
</feature>
<evidence type="ECO:0000256" key="4">
    <source>
        <dbReference type="ARBA" id="ARBA00022771"/>
    </source>
</evidence>
<evidence type="ECO:0000256" key="7">
    <source>
        <dbReference type="ARBA" id="ARBA00022833"/>
    </source>
</evidence>
<dbReference type="GO" id="GO:0008270">
    <property type="term" value="F:zinc ion binding"/>
    <property type="evidence" value="ECO:0007669"/>
    <property type="project" value="UniProtKB-KW"/>
</dbReference>
<dbReference type="CDD" id="cd14345">
    <property type="entry name" value="UBA_UBXD7"/>
    <property type="match status" value="1"/>
</dbReference>
<dbReference type="EMBL" id="GG663739">
    <property type="protein sequence ID" value="EEH57313.1"/>
    <property type="molecule type" value="Genomic_DNA"/>
</dbReference>
<keyword evidence="6 9" id="KW-0788">Thiol protease</keyword>
<keyword evidence="3" id="KW-0479">Metal-binding</keyword>
<dbReference type="InterPro" id="IPR001300">
    <property type="entry name" value="Peptidase_C2_calpain_cat"/>
</dbReference>
<evidence type="ECO:0000256" key="5">
    <source>
        <dbReference type="ARBA" id="ARBA00022801"/>
    </source>
</evidence>
<proteinExistence type="inferred from homology"/>
<evidence type="ECO:0000256" key="6">
    <source>
        <dbReference type="ARBA" id="ARBA00022807"/>
    </source>
</evidence>
<keyword evidence="2 9" id="KW-0645">Protease</keyword>
<dbReference type="KEGG" id="mpp:MICPUCDRAFT_58059"/>
<evidence type="ECO:0000259" key="12">
    <source>
        <dbReference type="PROSITE" id="PS50203"/>
    </source>
</evidence>